<name>A0AAV9BRP9_ACOGR</name>
<evidence type="ECO:0000256" key="2">
    <source>
        <dbReference type="ARBA" id="ARBA00022840"/>
    </source>
</evidence>
<dbReference type="GO" id="GO:0005886">
    <property type="term" value="C:plasma membrane"/>
    <property type="evidence" value="ECO:0007669"/>
    <property type="project" value="TreeGrafter"/>
</dbReference>
<dbReference type="AlphaFoldDB" id="A0AAV9BRP9"/>
<dbReference type="PANTHER" id="PTHR27005:SF283">
    <property type="entry name" value="OS02G0633066 PROTEIN"/>
    <property type="match status" value="1"/>
</dbReference>
<comment type="caution">
    <text evidence="4">The sequence shown here is derived from an EMBL/GenBank/DDBJ whole genome shotgun (WGS) entry which is preliminary data.</text>
</comment>
<reference evidence="4" key="2">
    <citation type="submission" date="2023-06" db="EMBL/GenBank/DDBJ databases">
        <authorList>
            <person name="Ma L."/>
            <person name="Liu K.-W."/>
            <person name="Li Z."/>
            <person name="Hsiao Y.-Y."/>
            <person name="Qi Y."/>
            <person name="Fu T."/>
            <person name="Tang G."/>
            <person name="Zhang D."/>
            <person name="Sun W.-H."/>
            <person name="Liu D.-K."/>
            <person name="Li Y."/>
            <person name="Chen G.-Z."/>
            <person name="Liu X.-D."/>
            <person name="Liao X.-Y."/>
            <person name="Jiang Y.-T."/>
            <person name="Yu X."/>
            <person name="Hao Y."/>
            <person name="Huang J."/>
            <person name="Zhao X.-W."/>
            <person name="Ke S."/>
            <person name="Chen Y.-Y."/>
            <person name="Wu W.-L."/>
            <person name="Hsu J.-L."/>
            <person name="Lin Y.-F."/>
            <person name="Huang M.-D."/>
            <person name="Li C.-Y."/>
            <person name="Huang L."/>
            <person name="Wang Z.-W."/>
            <person name="Zhao X."/>
            <person name="Zhong W.-Y."/>
            <person name="Peng D.-H."/>
            <person name="Ahmad S."/>
            <person name="Lan S."/>
            <person name="Zhang J.-S."/>
            <person name="Tsai W.-C."/>
            <person name="Van De Peer Y."/>
            <person name="Liu Z.-J."/>
        </authorList>
    </citation>
    <scope>NUCLEOTIDE SEQUENCE</scope>
    <source>
        <strain evidence="4">SCP</strain>
        <tissue evidence="4">Leaves</tissue>
    </source>
</reference>
<keyword evidence="4" id="KW-0418">Kinase</keyword>
<keyword evidence="4" id="KW-0675">Receptor</keyword>
<evidence type="ECO:0000313" key="4">
    <source>
        <dbReference type="EMBL" id="KAK1279194.1"/>
    </source>
</evidence>
<dbReference type="GO" id="GO:0007166">
    <property type="term" value="P:cell surface receptor signaling pathway"/>
    <property type="evidence" value="ECO:0007669"/>
    <property type="project" value="InterPro"/>
</dbReference>
<dbReference type="GO" id="GO:0004674">
    <property type="term" value="F:protein serine/threonine kinase activity"/>
    <property type="evidence" value="ECO:0007669"/>
    <property type="project" value="TreeGrafter"/>
</dbReference>
<reference evidence="4" key="1">
    <citation type="journal article" date="2023" name="Nat. Commun.">
        <title>Diploid and tetraploid genomes of Acorus and the evolution of monocots.</title>
        <authorList>
            <person name="Ma L."/>
            <person name="Liu K.W."/>
            <person name="Li Z."/>
            <person name="Hsiao Y.Y."/>
            <person name="Qi Y."/>
            <person name="Fu T."/>
            <person name="Tang G.D."/>
            <person name="Zhang D."/>
            <person name="Sun W.H."/>
            <person name="Liu D.K."/>
            <person name="Li Y."/>
            <person name="Chen G.Z."/>
            <person name="Liu X.D."/>
            <person name="Liao X.Y."/>
            <person name="Jiang Y.T."/>
            <person name="Yu X."/>
            <person name="Hao Y."/>
            <person name="Huang J."/>
            <person name="Zhao X.W."/>
            <person name="Ke S."/>
            <person name="Chen Y.Y."/>
            <person name="Wu W.L."/>
            <person name="Hsu J.L."/>
            <person name="Lin Y.F."/>
            <person name="Huang M.D."/>
            <person name="Li C.Y."/>
            <person name="Huang L."/>
            <person name="Wang Z.W."/>
            <person name="Zhao X."/>
            <person name="Zhong W.Y."/>
            <person name="Peng D.H."/>
            <person name="Ahmad S."/>
            <person name="Lan S."/>
            <person name="Zhang J.S."/>
            <person name="Tsai W.C."/>
            <person name="Van de Peer Y."/>
            <person name="Liu Z.J."/>
        </authorList>
    </citation>
    <scope>NUCLEOTIDE SEQUENCE</scope>
    <source>
        <strain evidence="4">SCP</strain>
    </source>
</reference>
<dbReference type="EMBL" id="JAUJYN010000002">
    <property type="protein sequence ID" value="KAK1279194.1"/>
    <property type="molecule type" value="Genomic_DNA"/>
</dbReference>
<dbReference type="SUPFAM" id="SSF56112">
    <property type="entry name" value="Protein kinase-like (PK-like)"/>
    <property type="match status" value="1"/>
</dbReference>
<evidence type="ECO:0000256" key="1">
    <source>
        <dbReference type="ARBA" id="ARBA00022741"/>
    </source>
</evidence>
<dbReference type="InterPro" id="IPR045274">
    <property type="entry name" value="WAK-like"/>
</dbReference>
<evidence type="ECO:0000313" key="5">
    <source>
        <dbReference type="Proteomes" id="UP001179952"/>
    </source>
</evidence>
<gene>
    <name evidence="4" type="ORF">QJS04_geneDACA007371</name>
</gene>
<evidence type="ECO:0000259" key="3">
    <source>
        <dbReference type="PROSITE" id="PS50011"/>
    </source>
</evidence>
<dbReference type="GO" id="GO:0005524">
    <property type="term" value="F:ATP binding"/>
    <property type="evidence" value="ECO:0007669"/>
    <property type="project" value="UniProtKB-KW"/>
</dbReference>
<sequence length="115" mass="13169">MSKSSNVLLDDHYTAKVADFGTSRFVPLNDTYVSTVVQGTFGYPDPEYFLTGRLTDKSDVYSFGVILVELLTGRKNIDSFYFYFFKKICIDLSSCVHARQSRHDYIAVCKWIKPV</sequence>
<dbReference type="InterPro" id="IPR011009">
    <property type="entry name" value="Kinase-like_dom_sf"/>
</dbReference>
<dbReference type="Pfam" id="PF00069">
    <property type="entry name" value="Pkinase"/>
    <property type="match status" value="1"/>
</dbReference>
<dbReference type="PROSITE" id="PS50011">
    <property type="entry name" value="PROTEIN_KINASE_DOM"/>
    <property type="match status" value="1"/>
</dbReference>
<dbReference type="Proteomes" id="UP001179952">
    <property type="component" value="Unassembled WGS sequence"/>
</dbReference>
<keyword evidence="1" id="KW-0547">Nucleotide-binding</keyword>
<proteinExistence type="predicted"/>
<organism evidence="4 5">
    <name type="scientific">Acorus gramineus</name>
    <name type="common">Dwarf sweet flag</name>
    <dbReference type="NCBI Taxonomy" id="55184"/>
    <lineage>
        <taxon>Eukaryota</taxon>
        <taxon>Viridiplantae</taxon>
        <taxon>Streptophyta</taxon>
        <taxon>Embryophyta</taxon>
        <taxon>Tracheophyta</taxon>
        <taxon>Spermatophyta</taxon>
        <taxon>Magnoliopsida</taxon>
        <taxon>Liliopsida</taxon>
        <taxon>Acoraceae</taxon>
        <taxon>Acorus</taxon>
    </lineage>
</organism>
<dbReference type="InterPro" id="IPR000719">
    <property type="entry name" value="Prot_kinase_dom"/>
</dbReference>
<dbReference type="PANTHER" id="PTHR27005">
    <property type="entry name" value="WALL-ASSOCIATED RECEPTOR KINASE-LIKE 21"/>
    <property type="match status" value="1"/>
</dbReference>
<keyword evidence="2" id="KW-0067">ATP-binding</keyword>
<feature type="domain" description="Protein kinase" evidence="3">
    <location>
        <begin position="1"/>
        <end position="115"/>
    </location>
</feature>
<keyword evidence="4" id="KW-0808">Transferase</keyword>
<accession>A0AAV9BRP9</accession>
<protein>
    <submittedName>
        <fullName evidence="4">Wall-associated receptor kinase-like 5</fullName>
    </submittedName>
</protein>
<dbReference type="Gene3D" id="1.10.510.10">
    <property type="entry name" value="Transferase(Phosphotransferase) domain 1"/>
    <property type="match status" value="1"/>
</dbReference>
<keyword evidence="5" id="KW-1185">Reference proteome</keyword>